<proteinExistence type="predicted"/>
<keyword evidence="5" id="KW-1185">Reference proteome</keyword>
<accession>A0A6J5XFL4</accession>
<dbReference type="AlphaFoldDB" id="A0A6J5XFL4"/>
<sequence length="52" mass="5368">MVEAYLMEDAEVDSSSGSKSDSEEEESTPPAAQDDEGSALPVPATEADPPTP</sequence>
<dbReference type="EMBL" id="CAEKDK010000006">
    <property type="protein sequence ID" value="CAB4282217.1"/>
    <property type="molecule type" value="Genomic_DNA"/>
</dbReference>
<feature type="compositionally biased region" description="Acidic residues" evidence="1">
    <location>
        <begin position="1"/>
        <end position="12"/>
    </location>
</feature>
<protein>
    <submittedName>
        <fullName evidence="3">Uncharacterized protein</fullName>
    </submittedName>
</protein>
<evidence type="ECO:0000256" key="1">
    <source>
        <dbReference type="SAM" id="MobiDB-lite"/>
    </source>
</evidence>
<evidence type="ECO:0000313" key="2">
    <source>
        <dbReference type="EMBL" id="CAB4282217.1"/>
    </source>
</evidence>
<gene>
    <name evidence="2" type="ORF">CURHAP_LOCUS35542</name>
    <name evidence="3" type="ORF">ORAREDHAP_LOCUS35172</name>
</gene>
<feature type="compositionally biased region" description="Acidic residues" evidence="1">
    <location>
        <begin position="22"/>
        <end position="37"/>
    </location>
</feature>
<dbReference type="EMBL" id="CAEKKB010000006">
    <property type="protein sequence ID" value="CAB4312630.1"/>
    <property type="molecule type" value="Genomic_DNA"/>
</dbReference>
<dbReference type="Proteomes" id="UP000507222">
    <property type="component" value="Unassembled WGS sequence"/>
</dbReference>
<evidence type="ECO:0000313" key="4">
    <source>
        <dbReference type="Proteomes" id="UP000507222"/>
    </source>
</evidence>
<feature type="region of interest" description="Disordered" evidence="1">
    <location>
        <begin position="1"/>
        <end position="52"/>
    </location>
</feature>
<organism evidence="3 5">
    <name type="scientific">Prunus armeniaca</name>
    <name type="common">Apricot</name>
    <name type="synonym">Armeniaca vulgaris</name>
    <dbReference type="NCBI Taxonomy" id="36596"/>
    <lineage>
        <taxon>Eukaryota</taxon>
        <taxon>Viridiplantae</taxon>
        <taxon>Streptophyta</taxon>
        <taxon>Embryophyta</taxon>
        <taxon>Tracheophyta</taxon>
        <taxon>Spermatophyta</taxon>
        <taxon>Magnoliopsida</taxon>
        <taxon>eudicotyledons</taxon>
        <taxon>Gunneridae</taxon>
        <taxon>Pentapetalae</taxon>
        <taxon>rosids</taxon>
        <taxon>fabids</taxon>
        <taxon>Rosales</taxon>
        <taxon>Rosaceae</taxon>
        <taxon>Amygdaloideae</taxon>
        <taxon>Amygdaleae</taxon>
        <taxon>Prunus</taxon>
    </lineage>
</organism>
<reference evidence="5" key="1">
    <citation type="journal article" date="2020" name="Genome Biol.">
        <title>Gamete binning: chromosome-level and haplotype-resolved genome assembly enabled by high-throughput single-cell sequencing of gamete genomes.</title>
        <authorList>
            <person name="Campoy J.A."/>
            <person name="Sun H."/>
            <person name="Goel M."/>
            <person name="Jiao W.-B."/>
            <person name="Folz-Donahue K."/>
            <person name="Wang N."/>
            <person name="Rubio M."/>
            <person name="Liu C."/>
            <person name="Kukat C."/>
            <person name="Ruiz D."/>
            <person name="Huettel B."/>
            <person name="Schneeberger K."/>
        </authorList>
    </citation>
    <scope>NUCLEOTIDE SEQUENCE [LARGE SCALE GENOMIC DNA]</scope>
    <source>
        <strain evidence="5">cv. Rojo Pasion</strain>
    </source>
</reference>
<name>A0A6J5XFL4_PRUAR</name>
<evidence type="ECO:0000313" key="3">
    <source>
        <dbReference type="EMBL" id="CAB4312630.1"/>
    </source>
</evidence>
<dbReference type="Proteomes" id="UP000507245">
    <property type="component" value="Unassembled WGS sequence"/>
</dbReference>
<reference evidence="3 4" key="2">
    <citation type="submission" date="2020-05" db="EMBL/GenBank/DDBJ databases">
        <authorList>
            <person name="Campoy J."/>
            <person name="Schneeberger K."/>
            <person name="Spophaly S."/>
        </authorList>
    </citation>
    <scope>NUCLEOTIDE SEQUENCE [LARGE SCALE GENOMIC DNA]</scope>
    <source>
        <strain evidence="3">PruArmRojPasFocal</strain>
    </source>
</reference>
<evidence type="ECO:0000313" key="5">
    <source>
        <dbReference type="Proteomes" id="UP000507245"/>
    </source>
</evidence>